<keyword evidence="2" id="KW-0964">Secreted</keyword>
<evidence type="ECO:0000256" key="2">
    <source>
        <dbReference type="ARBA" id="ARBA00022525"/>
    </source>
</evidence>
<evidence type="ECO:0000313" key="5">
    <source>
        <dbReference type="Proteomes" id="UP000006867"/>
    </source>
</evidence>
<keyword evidence="5" id="KW-1185">Reference proteome</keyword>
<keyword evidence="3" id="KW-0325">Glycoprotein</keyword>
<dbReference type="PANTHER" id="PTHR11475:SF4">
    <property type="entry name" value="CHORION PEROXIDASE"/>
    <property type="match status" value="1"/>
</dbReference>
<keyword evidence="4" id="KW-0560">Oxidoreductase</keyword>
<dbReference type="Proteomes" id="UP000006867">
    <property type="component" value="Chromosome"/>
</dbReference>
<comment type="subcellular location">
    <subcellularLocation>
        <location evidence="1">Secreted</location>
    </subcellularLocation>
</comment>
<dbReference type="GO" id="GO:0004601">
    <property type="term" value="F:peroxidase activity"/>
    <property type="evidence" value="ECO:0007669"/>
    <property type="project" value="UniProtKB-KW"/>
</dbReference>
<organism evidence="4 5">
    <name type="scientific">Bacillus atrophaeus (strain 1942)</name>
    <dbReference type="NCBI Taxonomy" id="720555"/>
    <lineage>
        <taxon>Bacteria</taxon>
        <taxon>Bacillati</taxon>
        <taxon>Bacillota</taxon>
        <taxon>Bacilli</taxon>
        <taxon>Bacillales</taxon>
        <taxon>Bacillaceae</taxon>
        <taxon>Bacillus</taxon>
    </lineage>
</organism>
<name>A0ABM5LX28_BACA1</name>
<proteinExistence type="predicted"/>
<evidence type="ECO:0000313" key="4">
    <source>
        <dbReference type="EMBL" id="ADP32425.1"/>
    </source>
</evidence>
<evidence type="ECO:0000256" key="3">
    <source>
        <dbReference type="ARBA" id="ARBA00023180"/>
    </source>
</evidence>
<dbReference type="SUPFAM" id="SSF48113">
    <property type="entry name" value="Heme-dependent peroxidases"/>
    <property type="match status" value="1"/>
</dbReference>
<protein>
    <submittedName>
        <fullName evidence="4">Heme peroxidase</fullName>
    </submittedName>
</protein>
<dbReference type="EMBL" id="CP002207">
    <property type="protein sequence ID" value="ADP32425.1"/>
    <property type="molecule type" value="Genomic_DNA"/>
</dbReference>
<evidence type="ECO:0000256" key="1">
    <source>
        <dbReference type="ARBA" id="ARBA00004613"/>
    </source>
</evidence>
<sequence>MDTACCLLSLSSCMKMATRLILQRNSFFNIDIIKREGLDPIFRGLVSNVAQEIDEKIIDDIRNQTIRFNFKIDLLAYDIQSAREFGIPDYNKTRKDIGLAPVTNFAI</sequence>
<gene>
    <name evidence="4" type="ordered locus">BATR1942_07375</name>
</gene>
<dbReference type="PANTHER" id="PTHR11475">
    <property type="entry name" value="OXIDASE/PEROXIDASE"/>
    <property type="match status" value="1"/>
</dbReference>
<dbReference type="InterPro" id="IPR010255">
    <property type="entry name" value="Haem_peroxidase_sf"/>
</dbReference>
<reference evidence="4 5" key="1">
    <citation type="journal article" date="2011" name="Front. Microbiol.">
        <title>Genomic signatures of strain selection and enhancement in Bacillus atrophaeus var. globigii, a historical biowarfare simulant.</title>
        <authorList>
            <person name="Gibbons H.S."/>
            <person name="Broomall S.M."/>
            <person name="McNew L.A."/>
            <person name="Daligault H."/>
            <person name="Chapman C."/>
            <person name="Bruce D."/>
            <person name="Karavis M."/>
            <person name="Krepps M."/>
            <person name="McGregor P.A."/>
            <person name="Hong C."/>
            <person name="Park K.H."/>
            <person name="Akmal A."/>
            <person name="Feldman A."/>
            <person name="Lin J.S."/>
            <person name="Chang W.E."/>
            <person name="Higgs B.W."/>
            <person name="Demirev P."/>
            <person name="Lindquist J."/>
            <person name="Liem A."/>
            <person name="Fochler E."/>
            <person name="Read T.D."/>
            <person name="Tapia R."/>
            <person name="Johnson S."/>
            <person name="Bishop-Lilly K.A."/>
            <person name="Detter C."/>
            <person name="Han C."/>
            <person name="Sozhamannan S."/>
            <person name="Rosenzweig C.N."/>
            <person name="Skowronski E.W."/>
        </authorList>
    </citation>
    <scope>NUCLEOTIDE SEQUENCE [LARGE SCALE GENOMIC DNA]</scope>
    <source>
        <strain evidence="4 5">1942</strain>
    </source>
</reference>
<dbReference type="Gene3D" id="1.10.640.10">
    <property type="entry name" value="Haem peroxidase domain superfamily, animal type"/>
    <property type="match status" value="1"/>
</dbReference>
<dbReference type="PROSITE" id="PS50292">
    <property type="entry name" value="PEROXIDASE_3"/>
    <property type="match status" value="1"/>
</dbReference>
<dbReference type="Pfam" id="PF03098">
    <property type="entry name" value="An_peroxidase"/>
    <property type="match status" value="1"/>
</dbReference>
<dbReference type="InterPro" id="IPR019791">
    <property type="entry name" value="Haem_peroxidase_animal"/>
</dbReference>
<dbReference type="InterPro" id="IPR037120">
    <property type="entry name" value="Haem_peroxidase_sf_animal"/>
</dbReference>
<keyword evidence="4" id="KW-0575">Peroxidase</keyword>
<accession>A0ABM5LX28</accession>